<reference evidence="2 3" key="1">
    <citation type="submission" date="2014-10" db="EMBL/GenBank/DDBJ databases">
        <title>Draft genome sequence of Novosphingobium subterraneum DSM 12447.</title>
        <authorList>
            <person name="Gan H.M."/>
            <person name="Gan H.Y."/>
            <person name="Savka M.A."/>
        </authorList>
    </citation>
    <scope>NUCLEOTIDE SEQUENCE [LARGE SCALE GENOMIC DNA]</scope>
    <source>
        <strain evidence="2 3">DSM 12447</strain>
    </source>
</reference>
<name>A0A0B8ZAT6_9SPHN</name>
<accession>A0A0B8ZAT6</accession>
<proteinExistence type="predicted"/>
<evidence type="ECO:0000256" key="1">
    <source>
        <dbReference type="SAM" id="Phobius"/>
    </source>
</evidence>
<keyword evidence="3" id="KW-1185">Reference proteome</keyword>
<sequence>MTNAHTSKTANGWRIAGWGSLLALLLLPALAMQLTPEVNWTAGDFVFAALLLGFIGAVCELAARYAQAGTQRVGYILAGVAAFLTVWSNAAVGIIGDDNSVNALFFLMVVVGMAVAVACRFRPRAMRWIALCLAAGQYAAGVVALNQMPGHAVEWGVLTFFALLWLAVAWCHHRAELA</sequence>
<feature type="transmembrane region" description="Helical" evidence="1">
    <location>
        <begin position="128"/>
        <end position="146"/>
    </location>
</feature>
<gene>
    <name evidence="2" type="ORF">NJ75_03667</name>
</gene>
<dbReference type="PATRIC" id="fig|48936.3.peg.3697"/>
<organism evidence="2 3">
    <name type="scientific">Novosphingobium subterraneum</name>
    <dbReference type="NCBI Taxonomy" id="48936"/>
    <lineage>
        <taxon>Bacteria</taxon>
        <taxon>Pseudomonadati</taxon>
        <taxon>Pseudomonadota</taxon>
        <taxon>Alphaproteobacteria</taxon>
        <taxon>Sphingomonadales</taxon>
        <taxon>Sphingomonadaceae</taxon>
        <taxon>Novosphingobium</taxon>
    </lineage>
</organism>
<dbReference type="RefSeq" id="WP_052242627.1">
    <property type="nucleotide sequence ID" value="NZ_JRVC01000022.1"/>
</dbReference>
<dbReference type="EMBL" id="JRVC01000022">
    <property type="protein sequence ID" value="KHS43359.1"/>
    <property type="molecule type" value="Genomic_DNA"/>
</dbReference>
<dbReference type="AlphaFoldDB" id="A0A0B8ZAT6"/>
<keyword evidence="1" id="KW-1133">Transmembrane helix</keyword>
<dbReference type="STRING" id="48936.NJ75_03667"/>
<keyword evidence="1" id="KW-0472">Membrane</keyword>
<dbReference type="Proteomes" id="UP000031338">
    <property type="component" value="Unassembled WGS sequence"/>
</dbReference>
<protein>
    <submittedName>
        <fullName evidence="2">Uncharacterized protein</fullName>
    </submittedName>
</protein>
<comment type="caution">
    <text evidence="2">The sequence shown here is derived from an EMBL/GenBank/DDBJ whole genome shotgun (WGS) entry which is preliminary data.</text>
</comment>
<feature type="transmembrane region" description="Helical" evidence="1">
    <location>
        <begin position="75"/>
        <end position="95"/>
    </location>
</feature>
<evidence type="ECO:0000313" key="3">
    <source>
        <dbReference type="Proteomes" id="UP000031338"/>
    </source>
</evidence>
<feature type="transmembrane region" description="Helical" evidence="1">
    <location>
        <begin position="41"/>
        <end position="63"/>
    </location>
</feature>
<keyword evidence="1" id="KW-0812">Transmembrane</keyword>
<feature type="transmembrane region" description="Helical" evidence="1">
    <location>
        <begin position="101"/>
        <end position="121"/>
    </location>
</feature>
<feature type="transmembrane region" description="Helical" evidence="1">
    <location>
        <begin position="152"/>
        <end position="171"/>
    </location>
</feature>
<evidence type="ECO:0000313" key="2">
    <source>
        <dbReference type="EMBL" id="KHS43359.1"/>
    </source>
</evidence>